<evidence type="ECO:0000313" key="2">
    <source>
        <dbReference type="EMBL" id="MFB9751111.1"/>
    </source>
</evidence>
<gene>
    <name evidence="2" type="ORF">ACFFNY_05955</name>
</gene>
<protein>
    <submittedName>
        <fullName evidence="2">Uncharacterized protein</fullName>
    </submittedName>
</protein>
<sequence length="61" mass="6774">MSNRYNNSKHDASRKSDPVASANEHGELRRGRLSMIKNNNPTGEGSENEYVNDASDSRGDH</sequence>
<feature type="compositionally biased region" description="Polar residues" evidence="1">
    <location>
        <begin position="36"/>
        <end position="45"/>
    </location>
</feature>
<comment type="caution">
    <text evidence="2">The sequence shown here is derived from an EMBL/GenBank/DDBJ whole genome shotgun (WGS) entry which is preliminary data.</text>
</comment>
<proteinExistence type="predicted"/>
<dbReference type="RefSeq" id="WP_344905918.1">
    <property type="nucleotide sequence ID" value="NZ_BAAAYO010000002.1"/>
</dbReference>
<reference evidence="2 3" key="1">
    <citation type="submission" date="2024-09" db="EMBL/GenBank/DDBJ databases">
        <authorList>
            <person name="Sun Q."/>
            <person name="Mori K."/>
        </authorList>
    </citation>
    <scope>NUCLEOTIDE SEQUENCE [LARGE SCALE GENOMIC DNA]</scope>
    <source>
        <strain evidence="2 3">JCM 12520</strain>
    </source>
</reference>
<feature type="compositionally biased region" description="Basic and acidic residues" evidence="1">
    <location>
        <begin position="8"/>
        <end position="17"/>
    </location>
</feature>
<keyword evidence="3" id="KW-1185">Reference proteome</keyword>
<organism evidence="2 3">
    <name type="scientific">Paenibacillus hodogayensis</name>
    <dbReference type="NCBI Taxonomy" id="279208"/>
    <lineage>
        <taxon>Bacteria</taxon>
        <taxon>Bacillati</taxon>
        <taxon>Bacillota</taxon>
        <taxon>Bacilli</taxon>
        <taxon>Bacillales</taxon>
        <taxon>Paenibacillaceae</taxon>
        <taxon>Paenibacillus</taxon>
    </lineage>
</organism>
<evidence type="ECO:0000256" key="1">
    <source>
        <dbReference type="SAM" id="MobiDB-lite"/>
    </source>
</evidence>
<dbReference type="Proteomes" id="UP001589619">
    <property type="component" value="Unassembled WGS sequence"/>
</dbReference>
<feature type="region of interest" description="Disordered" evidence="1">
    <location>
        <begin position="1"/>
        <end position="61"/>
    </location>
</feature>
<evidence type="ECO:0000313" key="3">
    <source>
        <dbReference type="Proteomes" id="UP001589619"/>
    </source>
</evidence>
<name>A0ABV5VS60_9BACL</name>
<accession>A0ABV5VS60</accession>
<dbReference type="EMBL" id="JBHMAG010000004">
    <property type="protein sequence ID" value="MFB9751111.1"/>
    <property type="molecule type" value="Genomic_DNA"/>
</dbReference>